<keyword evidence="3" id="KW-1185">Reference proteome</keyword>
<dbReference type="RefSeq" id="WP_282336231.1">
    <property type="nucleotide sequence ID" value="NZ_JASBRG010000007.1"/>
</dbReference>
<dbReference type="SUPFAM" id="SSF51206">
    <property type="entry name" value="cAMP-binding domain-like"/>
    <property type="match status" value="1"/>
</dbReference>
<feature type="domain" description="Cyclic nucleotide-binding" evidence="1">
    <location>
        <begin position="12"/>
        <end position="114"/>
    </location>
</feature>
<comment type="caution">
    <text evidence="2">The sequence shown here is derived from an EMBL/GenBank/DDBJ whole genome shotgun (WGS) entry which is preliminary data.</text>
</comment>
<protein>
    <submittedName>
        <fullName evidence="2">Crp/Fnr family transcriptional regulator</fullName>
    </submittedName>
</protein>
<name>A0ABT6RI13_9BACT</name>
<dbReference type="EMBL" id="JASBRG010000007">
    <property type="protein sequence ID" value="MDI3322111.1"/>
    <property type="molecule type" value="Genomic_DNA"/>
</dbReference>
<reference evidence="2 3" key="1">
    <citation type="submission" date="2023-05" db="EMBL/GenBank/DDBJ databases">
        <title>Genome sequence of Pinibacter sp. MAH-24.</title>
        <authorList>
            <person name="Huq M.A."/>
        </authorList>
    </citation>
    <scope>NUCLEOTIDE SEQUENCE [LARGE SCALE GENOMIC DNA]</scope>
    <source>
        <strain evidence="2 3">MAH-24</strain>
    </source>
</reference>
<dbReference type="CDD" id="cd00038">
    <property type="entry name" value="CAP_ED"/>
    <property type="match status" value="1"/>
</dbReference>
<dbReference type="InterPro" id="IPR050397">
    <property type="entry name" value="Env_Response_Regulators"/>
</dbReference>
<evidence type="ECO:0000313" key="2">
    <source>
        <dbReference type="EMBL" id="MDI3322111.1"/>
    </source>
</evidence>
<dbReference type="PANTHER" id="PTHR24567">
    <property type="entry name" value="CRP FAMILY TRANSCRIPTIONAL REGULATORY PROTEIN"/>
    <property type="match status" value="1"/>
</dbReference>
<accession>A0ABT6RI13</accession>
<evidence type="ECO:0000259" key="1">
    <source>
        <dbReference type="PROSITE" id="PS50042"/>
    </source>
</evidence>
<sequence length="190" mass="22957">MLPESLKNILLNLHPLEPEVLNEIAIRLKLMELKKKELLLRQKQVYTDVYFIEKGFLRSFYEEGENEVTTWFMKEHDFIISVKSFFDQQASHESIEAIEDCVMYYISYEDLMHLYEKYHSFTFVGLMLTQHYYKQSEDRLFNLRKKDAFERYQYLLETYPEIALRCPLKHIASYLGITLETLSRIRGRKI</sequence>
<dbReference type="InterPro" id="IPR000595">
    <property type="entry name" value="cNMP-bd_dom"/>
</dbReference>
<dbReference type="Gene3D" id="2.60.120.10">
    <property type="entry name" value="Jelly Rolls"/>
    <property type="match status" value="1"/>
</dbReference>
<organism evidence="2 3">
    <name type="scientific">Pinibacter soli</name>
    <dbReference type="NCBI Taxonomy" id="3044211"/>
    <lineage>
        <taxon>Bacteria</taxon>
        <taxon>Pseudomonadati</taxon>
        <taxon>Bacteroidota</taxon>
        <taxon>Chitinophagia</taxon>
        <taxon>Chitinophagales</taxon>
        <taxon>Chitinophagaceae</taxon>
        <taxon>Pinibacter</taxon>
    </lineage>
</organism>
<dbReference type="Proteomes" id="UP001226434">
    <property type="component" value="Unassembled WGS sequence"/>
</dbReference>
<evidence type="ECO:0000313" key="3">
    <source>
        <dbReference type="Proteomes" id="UP001226434"/>
    </source>
</evidence>
<gene>
    <name evidence="2" type="ORF">QJ048_20145</name>
</gene>
<dbReference type="PANTHER" id="PTHR24567:SF76">
    <property type="entry name" value="CYCLIC NUCLEOTIDE-BINDING DOMAIN PROTEIN"/>
    <property type="match status" value="1"/>
</dbReference>
<dbReference type="Pfam" id="PF00027">
    <property type="entry name" value="cNMP_binding"/>
    <property type="match status" value="1"/>
</dbReference>
<dbReference type="InterPro" id="IPR014710">
    <property type="entry name" value="RmlC-like_jellyroll"/>
</dbReference>
<proteinExistence type="predicted"/>
<dbReference type="InterPro" id="IPR018490">
    <property type="entry name" value="cNMP-bd_dom_sf"/>
</dbReference>
<dbReference type="PROSITE" id="PS50042">
    <property type="entry name" value="CNMP_BINDING_3"/>
    <property type="match status" value="1"/>
</dbReference>